<reference evidence="7" key="1">
    <citation type="submission" date="2021-06" db="EMBL/GenBank/DDBJ databases">
        <authorList>
            <person name="Kallberg Y."/>
            <person name="Tangrot J."/>
            <person name="Rosling A."/>
        </authorList>
    </citation>
    <scope>NUCLEOTIDE SEQUENCE</scope>
    <source>
        <strain evidence="7">IA702</strain>
    </source>
</reference>
<dbReference type="AlphaFoldDB" id="A0A9N9A390"/>
<evidence type="ECO:0000256" key="4">
    <source>
        <dbReference type="SAM" id="MobiDB-lite"/>
    </source>
</evidence>
<dbReference type="PANTHER" id="PTHR21373">
    <property type="entry name" value="GLUCOSE REPRESSIBLE PROTEIN MAK10"/>
    <property type="match status" value="1"/>
</dbReference>
<comment type="subcellular location">
    <subcellularLocation>
        <location evidence="1">Cytoplasm</location>
    </subcellularLocation>
</comment>
<feature type="region of interest" description="Disordered" evidence="4">
    <location>
        <begin position="641"/>
        <end position="661"/>
    </location>
</feature>
<evidence type="ECO:0000259" key="5">
    <source>
        <dbReference type="Pfam" id="PF04112"/>
    </source>
</evidence>
<sequence length="966" mass="109876">MTFDDDNKCDRELNEVKTSLSILSLSTTTTASSSPLPQSQTSSSLSSLVRSVVDFVDDSGIKGSKSKEKNDVDVIRATFDGSMGEDSIQYIGPPFKDITKFLDEVTEEFELGQLVHLESFGLYDAMSSIEIMDPKMDSGMIFESDINKKAFDPFVLLTPKEVLGVMDRLFICEMTWHSGHSLSQTLYTCLYLDHLDNITLDAFASPDKNDDSTPAELVAVVLKAYILGTVKCCHLVWEEMYKGHVYEEEDFATNRYGKSLCEDKSISDVINLIDTAKQWLDDVGKSWLQNYDQSSAATIAQALNLRLSLRKSFLIALNNISQPQCSQYAAAAKHLQRALMCLNGSNNGIGIRETIEIGIDVECVFDPMINRKLVSQTPPRPIKLLSIEESLNDLDNLLKEVISICGVIEYKSASSLQNYFAYFAARRPAPCAFSRSLLQSTLCTDDRVLGCMSMHQLVKDSVLELNNPPYPYFTSKTELITPGIGSGSRGGFSSSAGGNSFDNTNIHNLLRVFVGNASKPWLNFLRVLCHNRSRQRRNLCKLLSDWDMLQNEAEHIDSELHAITKEEPMNTKDGPSFSFYLSTWVYHQKLVMLEETLFLGFELELYGSHEYMMIYWYLDYILGVHHRHLERMAVYIAGKAAKNKKDHRKSRRKQSRPTPVPPIVSQLFNKQLLLTAKQEICRGVYRMIVALHKSNDWVSPNLEYDNESIRFWNRTKMLRNLGSPTALTYADFKETTRFPDVSPRELLSAALRNFETCRNVIERLNSLKPTETRMELCGPEFKEDMQNMLRVCIGNSTSIQRMLHPSISSTKREAKASSIQDPNSGTTTKRDIVIEFKYHPWYAYINEHAILTMKDLICGTYISAICFRVDTASSNSYGENKKCVGYTRPIEKNVDEENERNGASSKRKLQVRDDTTEVMAYLYQRRNSKKPSNYYITDSDPKTFSHFLHRLYTNEIISRTEPSRLI</sequence>
<dbReference type="InterPro" id="IPR057983">
    <property type="entry name" value="NAA35-like_N"/>
</dbReference>
<name>A0A9N9A390_9GLOM</name>
<accession>A0A9N9A390</accession>
<feature type="domain" description="NAA35-like TPR repeats" evidence="6">
    <location>
        <begin position="404"/>
        <end position="845"/>
    </location>
</feature>
<dbReference type="InterPro" id="IPR057982">
    <property type="entry name" value="TPR_NAA35"/>
</dbReference>
<comment type="caution">
    <text evidence="7">The sequence shown here is derived from an EMBL/GenBank/DDBJ whole genome shotgun (WGS) entry which is preliminary data.</text>
</comment>
<feature type="compositionally biased region" description="Basic residues" evidence="4">
    <location>
        <begin position="641"/>
        <end position="655"/>
    </location>
</feature>
<dbReference type="Pfam" id="PF04112">
    <property type="entry name" value="Mak10"/>
    <property type="match status" value="1"/>
</dbReference>
<comment type="similarity">
    <text evidence="2">Belongs to the MAK10 family.</text>
</comment>
<keyword evidence="8" id="KW-1185">Reference proteome</keyword>
<evidence type="ECO:0000259" key="6">
    <source>
        <dbReference type="Pfam" id="PF25789"/>
    </source>
</evidence>
<evidence type="ECO:0000256" key="2">
    <source>
        <dbReference type="ARBA" id="ARBA00006289"/>
    </source>
</evidence>
<evidence type="ECO:0000313" key="7">
    <source>
        <dbReference type="EMBL" id="CAG8515287.1"/>
    </source>
</evidence>
<proteinExistence type="inferred from homology"/>
<dbReference type="GO" id="GO:0031417">
    <property type="term" value="C:NatC complex"/>
    <property type="evidence" value="ECO:0007669"/>
    <property type="project" value="InterPro"/>
</dbReference>
<organism evidence="7 8">
    <name type="scientific">Paraglomus occultum</name>
    <dbReference type="NCBI Taxonomy" id="144539"/>
    <lineage>
        <taxon>Eukaryota</taxon>
        <taxon>Fungi</taxon>
        <taxon>Fungi incertae sedis</taxon>
        <taxon>Mucoromycota</taxon>
        <taxon>Glomeromycotina</taxon>
        <taxon>Glomeromycetes</taxon>
        <taxon>Paraglomerales</taxon>
        <taxon>Paraglomeraceae</taxon>
        <taxon>Paraglomus</taxon>
    </lineage>
</organism>
<evidence type="ECO:0000313" key="8">
    <source>
        <dbReference type="Proteomes" id="UP000789572"/>
    </source>
</evidence>
<dbReference type="PANTHER" id="PTHR21373:SF0">
    <property type="entry name" value="N-ALPHA-ACETYLTRANSFERASE 35, NATC AUXILIARY SUBUNIT"/>
    <property type="match status" value="1"/>
</dbReference>
<dbReference type="EMBL" id="CAJVPJ010000355">
    <property type="protein sequence ID" value="CAG8515287.1"/>
    <property type="molecule type" value="Genomic_DNA"/>
</dbReference>
<protein>
    <submittedName>
        <fullName evidence="7">6352_t:CDS:1</fullName>
    </submittedName>
</protein>
<dbReference type="Proteomes" id="UP000789572">
    <property type="component" value="Unassembled WGS sequence"/>
</dbReference>
<feature type="domain" description="NAA35-like N-terminal" evidence="5">
    <location>
        <begin position="112"/>
        <end position="270"/>
    </location>
</feature>
<gene>
    <name evidence="7" type="ORF">POCULU_LOCUS3287</name>
</gene>
<dbReference type="Pfam" id="PF25789">
    <property type="entry name" value="TPR_NAA35"/>
    <property type="match status" value="1"/>
</dbReference>
<dbReference type="InterPro" id="IPR007244">
    <property type="entry name" value="Naa35_N"/>
</dbReference>
<evidence type="ECO:0000256" key="3">
    <source>
        <dbReference type="ARBA" id="ARBA00022490"/>
    </source>
</evidence>
<keyword evidence="3" id="KW-0963">Cytoplasm</keyword>
<dbReference type="OrthoDB" id="269405at2759"/>
<evidence type="ECO:0000256" key="1">
    <source>
        <dbReference type="ARBA" id="ARBA00004496"/>
    </source>
</evidence>